<dbReference type="PANTHER" id="PTHR22935">
    <property type="entry name" value="PENICILLIN-BINDING PROTEIN"/>
    <property type="match status" value="1"/>
</dbReference>
<name>A0AAD4KJG8_9EURO</name>
<feature type="signal peptide" evidence="1">
    <location>
        <begin position="1"/>
        <end position="16"/>
    </location>
</feature>
<sequence>MKRLALLSALATSANAAFSFPKTYLALLGPVYQAQLNPSANAFVNAEAQARKAVQQAVSTGNTSYGVLDTTDTSFSASVFILTEETIYRTGSMAKLLTMYIWMVDIGDDVFNDPITKYIPELAHAANSSTYTPFSVNWREVIIGALATVLHCIFKFHTVHTGDLALTTFTLPPVAEDVLLGYPPLNETVPQCNFYGPQKTCSRKQLLDGVIQHPPVYPSYITPVYSNLAIAILALAYEEITGIPFDAGFSRIFNEKLGLSSTYRYPPPGADAIIPHNDSFSLFSSDLGLEAPAGGEYTSTKDLRVIGQSILSSALLPSYITRRWMKPRKVQANTIINAGRDVGKYSTFIGLVPDYNIGMTILAAWNAPDSSVYAIRDTIVDIFYPAAETATKEKSEKAFTGTFAANDRNSSITLAIEGGLGVAITSLVSNGTDFLTGILAAYSDFRLYPTEQHTSRGRDGLTFYLYHLNSLQQNGEPFTQDFSAVFNNEWLMVDSLNYINLATDTFTIGFDKQGVVQSVRCQALRSTMYRSADWI</sequence>
<dbReference type="EMBL" id="JAJTJA010000012">
    <property type="protein sequence ID" value="KAH8691668.1"/>
    <property type="molecule type" value="Genomic_DNA"/>
</dbReference>
<feature type="chain" id="PRO_5042125194" evidence="1">
    <location>
        <begin position="17"/>
        <end position="535"/>
    </location>
</feature>
<evidence type="ECO:0000256" key="1">
    <source>
        <dbReference type="SAM" id="SignalP"/>
    </source>
</evidence>
<feature type="domain" description="Beta-lactamase-like ARB-00930-like C-terminal" evidence="3">
    <location>
        <begin position="392"/>
        <end position="531"/>
    </location>
</feature>
<dbReference type="Gene3D" id="3.40.710.10">
    <property type="entry name" value="DD-peptidase/beta-lactamase superfamily"/>
    <property type="match status" value="1"/>
</dbReference>
<dbReference type="SUPFAM" id="SSF56601">
    <property type="entry name" value="beta-lactamase/transpeptidase-like"/>
    <property type="match status" value="1"/>
</dbReference>
<accession>A0AAD4KJG8</accession>
<dbReference type="InterPro" id="IPR058664">
    <property type="entry name" value="ARB_00930-like_C"/>
</dbReference>
<keyword evidence="5" id="KW-1185">Reference proteome</keyword>
<dbReference type="InterPro" id="IPR012338">
    <property type="entry name" value="Beta-lactam/transpept-like"/>
</dbReference>
<dbReference type="GeneID" id="70248966"/>
<feature type="domain" description="Beta-lactamase-related" evidence="2">
    <location>
        <begin position="81"/>
        <end position="371"/>
    </location>
</feature>
<evidence type="ECO:0000313" key="4">
    <source>
        <dbReference type="EMBL" id="KAH8691668.1"/>
    </source>
</evidence>
<comment type="caution">
    <text evidence="4">The sequence shown here is derived from an EMBL/GenBank/DDBJ whole genome shotgun (WGS) entry which is preliminary data.</text>
</comment>
<keyword evidence="1" id="KW-0732">Signal</keyword>
<dbReference type="Pfam" id="PF00144">
    <property type="entry name" value="Beta-lactamase"/>
    <property type="match status" value="1"/>
</dbReference>
<dbReference type="AlphaFoldDB" id="A0AAD4KJG8"/>
<evidence type="ECO:0000259" key="3">
    <source>
        <dbReference type="Pfam" id="PF26335"/>
    </source>
</evidence>
<dbReference type="InterPro" id="IPR051478">
    <property type="entry name" value="Beta-lactamase-like_AB/R"/>
</dbReference>
<reference evidence="4" key="1">
    <citation type="submission" date="2021-12" db="EMBL/GenBank/DDBJ databases">
        <title>Convergent genome expansion in fungi linked to evolution of root-endophyte symbiosis.</title>
        <authorList>
            <consortium name="DOE Joint Genome Institute"/>
            <person name="Ke Y.-H."/>
            <person name="Bonito G."/>
            <person name="Liao H.-L."/>
            <person name="Looney B."/>
            <person name="Rojas-Flechas A."/>
            <person name="Nash J."/>
            <person name="Hameed K."/>
            <person name="Schadt C."/>
            <person name="Martin F."/>
            <person name="Crous P.W."/>
            <person name="Miettinen O."/>
            <person name="Magnuson J.K."/>
            <person name="Labbe J."/>
            <person name="Jacobson D."/>
            <person name="Doktycz M.J."/>
            <person name="Veneault-Fourrey C."/>
            <person name="Kuo A."/>
            <person name="Mondo S."/>
            <person name="Calhoun S."/>
            <person name="Riley R."/>
            <person name="Ohm R."/>
            <person name="LaButti K."/>
            <person name="Andreopoulos B."/>
            <person name="Pangilinan J."/>
            <person name="Nolan M."/>
            <person name="Tritt A."/>
            <person name="Clum A."/>
            <person name="Lipzen A."/>
            <person name="Daum C."/>
            <person name="Barry K."/>
            <person name="Grigoriev I.V."/>
            <person name="Vilgalys R."/>
        </authorList>
    </citation>
    <scope>NUCLEOTIDE SEQUENCE</scope>
    <source>
        <strain evidence="4">PMI_201</strain>
    </source>
</reference>
<gene>
    <name evidence="4" type="ORF">BGW36DRAFT_400891</name>
</gene>
<dbReference type="Proteomes" id="UP001201262">
    <property type="component" value="Unassembled WGS sequence"/>
</dbReference>
<protein>
    <submittedName>
        <fullName evidence="4">Beta-lactamase/transpeptidase-like protein</fullName>
    </submittedName>
</protein>
<dbReference type="RefSeq" id="XP_046067760.1">
    <property type="nucleotide sequence ID" value="XM_046218679.1"/>
</dbReference>
<evidence type="ECO:0000313" key="5">
    <source>
        <dbReference type="Proteomes" id="UP001201262"/>
    </source>
</evidence>
<dbReference type="PANTHER" id="PTHR22935:SF97">
    <property type="entry name" value="BETA-LACTAMASE-RELATED DOMAIN-CONTAINING PROTEIN"/>
    <property type="match status" value="1"/>
</dbReference>
<organism evidence="4 5">
    <name type="scientific">Talaromyces proteolyticus</name>
    <dbReference type="NCBI Taxonomy" id="1131652"/>
    <lineage>
        <taxon>Eukaryota</taxon>
        <taxon>Fungi</taxon>
        <taxon>Dikarya</taxon>
        <taxon>Ascomycota</taxon>
        <taxon>Pezizomycotina</taxon>
        <taxon>Eurotiomycetes</taxon>
        <taxon>Eurotiomycetidae</taxon>
        <taxon>Eurotiales</taxon>
        <taxon>Trichocomaceae</taxon>
        <taxon>Talaromyces</taxon>
        <taxon>Talaromyces sect. Bacilispori</taxon>
    </lineage>
</organism>
<proteinExistence type="predicted"/>
<dbReference type="Pfam" id="PF26335">
    <property type="entry name" value="ARB_00930_C"/>
    <property type="match status" value="1"/>
</dbReference>
<dbReference type="InterPro" id="IPR001466">
    <property type="entry name" value="Beta-lactam-related"/>
</dbReference>
<evidence type="ECO:0000259" key="2">
    <source>
        <dbReference type="Pfam" id="PF00144"/>
    </source>
</evidence>